<reference evidence="2 3" key="1">
    <citation type="journal article" date="2017" name="Curr. Biol.">
        <title>Genome architecture and evolution of a unichromosomal asexual nematode.</title>
        <authorList>
            <person name="Fradin H."/>
            <person name="Zegar C."/>
            <person name="Gutwein M."/>
            <person name="Lucas J."/>
            <person name="Kovtun M."/>
            <person name="Corcoran D."/>
            <person name="Baugh L.R."/>
            <person name="Kiontke K."/>
            <person name="Gunsalus K."/>
            <person name="Fitch D.H."/>
            <person name="Piano F."/>
        </authorList>
    </citation>
    <scope>NUCLEOTIDE SEQUENCE [LARGE SCALE GENOMIC DNA]</scope>
    <source>
        <strain evidence="2">PF1309</strain>
    </source>
</reference>
<accession>A0A2A2KCK1</accession>
<comment type="caution">
    <text evidence="2">The sequence shown here is derived from an EMBL/GenBank/DDBJ whole genome shotgun (WGS) entry which is preliminary data.</text>
</comment>
<gene>
    <name evidence="2" type="ORF">WR25_26572</name>
</gene>
<name>A0A2A2KCK1_9BILA</name>
<evidence type="ECO:0000313" key="2">
    <source>
        <dbReference type="EMBL" id="PAV71661.1"/>
    </source>
</evidence>
<organism evidence="2 3">
    <name type="scientific">Diploscapter pachys</name>
    <dbReference type="NCBI Taxonomy" id="2018661"/>
    <lineage>
        <taxon>Eukaryota</taxon>
        <taxon>Metazoa</taxon>
        <taxon>Ecdysozoa</taxon>
        <taxon>Nematoda</taxon>
        <taxon>Chromadorea</taxon>
        <taxon>Rhabditida</taxon>
        <taxon>Rhabditina</taxon>
        <taxon>Rhabditomorpha</taxon>
        <taxon>Rhabditoidea</taxon>
        <taxon>Rhabditidae</taxon>
        <taxon>Diploscapter</taxon>
    </lineage>
</organism>
<proteinExistence type="predicted"/>
<dbReference type="EMBL" id="LIAE01008950">
    <property type="protein sequence ID" value="PAV71661.1"/>
    <property type="molecule type" value="Genomic_DNA"/>
</dbReference>
<dbReference type="AlphaFoldDB" id="A0A2A2KCK1"/>
<keyword evidence="3" id="KW-1185">Reference proteome</keyword>
<dbReference type="Proteomes" id="UP000218231">
    <property type="component" value="Unassembled WGS sequence"/>
</dbReference>
<feature type="region of interest" description="Disordered" evidence="1">
    <location>
        <begin position="180"/>
        <end position="224"/>
    </location>
</feature>
<evidence type="ECO:0000256" key="1">
    <source>
        <dbReference type="SAM" id="MobiDB-lite"/>
    </source>
</evidence>
<feature type="compositionally biased region" description="Polar residues" evidence="1">
    <location>
        <begin position="209"/>
        <end position="224"/>
    </location>
</feature>
<protein>
    <submittedName>
        <fullName evidence="2">Uncharacterized protein</fullName>
    </submittedName>
</protein>
<feature type="compositionally biased region" description="Polar residues" evidence="1">
    <location>
        <begin position="180"/>
        <end position="201"/>
    </location>
</feature>
<evidence type="ECO:0000313" key="3">
    <source>
        <dbReference type="Proteomes" id="UP000218231"/>
    </source>
</evidence>
<sequence length="234" mass="24974">MSAAAGYPLAVPPNVVGGVGQGPGPNPVAYGTMPGQPPNGASGAYGQAPGPMQQHHMQYSYAPNPAMDQYGMQTPYGHMNGTNYGSMIPTSMSTIKTEGPTSIYDPRNSYSYTPMDNGANGMGPPQQMAMRQQYSMQPQSMSSPMHPQMMPQMMQAQQQQRVNCQPNCSTASVSVASPMTHTSMHQQPTVQSPGGNRTPSYMTKAAKNQHPQQSPSHPSVNTPNMMGACCNIFK</sequence>